<dbReference type="InterPro" id="IPR045047">
    <property type="entry name" value="Ard1-like"/>
</dbReference>
<keyword evidence="1" id="KW-0808">Transferase</keyword>
<dbReference type="Pfam" id="PF00583">
    <property type="entry name" value="Acetyltransf_1"/>
    <property type="match status" value="1"/>
</dbReference>
<reference evidence="7" key="1">
    <citation type="submission" date="2022-02" db="EMBL/GenBank/DDBJ databases">
        <authorList>
            <person name="Giguere J D."/>
        </authorList>
    </citation>
    <scope>NUCLEOTIDE SEQUENCE</scope>
    <source>
        <strain evidence="7">CCAP 1055/1</strain>
    </source>
</reference>
<proteinExistence type="inferred from homology"/>
<protein>
    <recommendedName>
        <fullName evidence="6">N-acetyltransferase domain-containing protein</fullName>
    </recommendedName>
</protein>
<evidence type="ECO:0000256" key="3">
    <source>
        <dbReference type="ARBA" id="ARBA00025786"/>
    </source>
</evidence>
<sequence>MKRPTDQAKLLFLGLLRTASALATEPKVGAASLSYASSHTAAATASASVWPHPRQSPTQPQQHITLRLARKTDIPGLQACNIATLPENYNPQFYANHLRTWPELALVAECHEELDLDARTERDKSRHSPTPLSSYSPFGYTFHHLANGHGSSHNSNNPSRDAKSETNIVAYVIGKVEERQVLLDDDHWQPTEHDMYGMPRRRYVTQKLGHVTSLAVLPSHRRQGLAQTLMEQLHYHLISCYGVDSVGLHVRVSNEAAGKLYSQHGYEEAEQISSYYQDGEDAFFMKKILSDGNRNRHENIPHFSPSHSSRLNLFGGALRKTPKPWQEGPMSLRLPRVLVNNGGVAAEEPTHSPQASPTDTTHRRNCDNNHDHIPELLTGTM</sequence>
<dbReference type="GO" id="GO:1990190">
    <property type="term" value="F:protein-N-terminal-glutamate acetyltransferase activity"/>
    <property type="evidence" value="ECO:0007669"/>
    <property type="project" value="TreeGrafter"/>
</dbReference>
<feature type="region of interest" description="Disordered" evidence="4">
    <location>
        <begin position="345"/>
        <end position="381"/>
    </location>
</feature>
<evidence type="ECO:0000256" key="1">
    <source>
        <dbReference type="ARBA" id="ARBA00022679"/>
    </source>
</evidence>
<keyword evidence="5" id="KW-0732">Signal</keyword>
<dbReference type="Proteomes" id="UP000836788">
    <property type="component" value="Chromosome 16"/>
</dbReference>
<dbReference type="InterPro" id="IPR000182">
    <property type="entry name" value="GNAT_dom"/>
</dbReference>
<dbReference type="EMBL" id="OU594957">
    <property type="protein sequence ID" value="CAG9282333.1"/>
    <property type="molecule type" value="Genomic_DNA"/>
</dbReference>
<dbReference type="CDD" id="cd04301">
    <property type="entry name" value="NAT_SF"/>
    <property type="match status" value="1"/>
</dbReference>
<feature type="signal peptide" evidence="5">
    <location>
        <begin position="1"/>
        <end position="23"/>
    </location>
</feature>
<name>A0A8J9X441_PHATR</name>
<evidence type="ECO:0000256" key="5">
    <source>
        <dbReference type="SAM" id="SignalP"/>
    </source>
</evidence>
<dbReference type="PANTHER" id="PTHR23091:SF4">
    <property type="entry name" value="N-TERMINAL AMINO-ACID N(ALPHA)-ACETYLTRANSFERASE NATA"/>
    <property type="match status" value="1"/>
</dbReference>
<feature type="domain" description="N-acetyltransferase" evidence="6">
    <location>
        <begin position="64"/>
        <end position="290"/>
    </location>
</feature>
<evidence type="ECO:0000256" key="2">
    <source>
        <dbReference type="ARBA" id="ARBA00023315"/>
    </source>
</evidence>
<dbReference type="PANTHER" id="PTHR23091">
    <property type="entry name" value="N-TERMINAL ACETYLTRANSFERASE"/>
    <property type="match status" value="1"/>
</dbReference>
<comment type="similarity">
    <text evidence="3">Belongs to the acetyltransferase family. ARD1 subfamily.</text>
</comment>
<dbReference type="GO" id="GO:0031415">
    <property type="term" value="C:NatA complex"/>
    <property type="evidence" value="ECO:0007669"/>
    <property type="project" value="InterPro"/>
</dbReference>
<evidence type="ECO:0000256" key="4">
    <source>
        <dbReference type="SAM" id="MobiDB-lite"/>
    </source>
</evidence>
<organism evidence="7">
    <name type="scientific">Phaeodactylum tricornutum</name>
    <name type="common">Diatom</name>
    <dbReference type="NCBI Taxonomy" id="2850"/>
    <lineage>
        <taxon>Eukaryota</taxon>
        <taxon>Sar</taxon>
        <taxon>Stramenopiles</taxon>
        <taxon>Ochrophyta</taxon>
        <taxon>Bacillariophyta</taxon>
        <taxon>Bacillariophyceae</taxon>
        <taxon>Bacillariophycidae</taxon>
        <taxon>Naviculales</taxon>
        <taxon>Phaeodactylaceae</taxon>
        <taxon>Phaeodactylum</taxon>
    </lineage>
</organism>
<dbReference type="AlphaFoldDB" id="A0A8J9X441"/>
<dbReference type="PROSITE" id="PS51186">
    <property type="entry name" value="GNAT"/>
    <property type="match status" value="1"/>
</dbReference>
<accession>A0A8J9X441</accession>
<dbReference type="SUPFAM" id="SSF55729">
    <property type="entry name" value="Acyl-CoA N-acyltransferases (Nat)"/>
    <property type="match status" value="1"/>
</dbReference>
<evidence type="ECO:0000313" key="7">
    <source>
        <dbReference type="EMBL" id="CAG9282333.1"/>
    </source>
</evidence>
<evidence type="ECO:0000259" key="6">
    <source>
        <dbReference type="PROSITE" id="PS51186"/>
    </source>
</evidence>
<dbReference type="Gene3D" id="3.40.630.30">
    <property type="match status" value="1"/>
</dbReference>
<gene>
    <name evidence="7" type="ORF">PTTT1_LOCUS19311</name>
</gene>
<keyword evidence="2" id="KW-0012">Acyltransferase</keyword>
<dbReference type="GO" id="GO:1990189">
    <property type="term" value="F:protein N-terminal-serine acetyltransferase activity"/>
    <property type="evidence" value="ECO:0007669"/>
    <property type="project" value="TreeGrafter"/>
</dbReference>
<feature type="compositionally biased region" description="Basic and acidic residues" evidence="4">
    <location>
        <begin position="360"/>
        <end position="374"/>
    </location>
</feature>
<dbReference type="InterPro" id="IPR016181">
    <property type="entry name" value="Acyl_CoA_acyltransferase"/>
</dbReference>
<feature type="chain" id="PRO_5035429244" description="N-acetyltransferase domain-containing protein" evidence="5">
    <location>
        <begin position="24"/>
        <end position="381"/>
    </location>
</feature>